<reference evidence="10" key="1">
    <citation type="submission" date="2022-12" db="EMBL/GenBank/DDBJ databases">
        <authorList>
            <person name="Petersen C."/>
        </authorList>
    </citation>
    <scope>NUCLEOTIDE SEQUENCE</scope>
    <source>
        <strain evidence="10">IBT 3081</strain>
    </source>
</reference>
<evidence type="ECO:0000256" key="6">
    <source>
        <dbReference type="ARBA" id="ARBA00023145"/>
    </source>
</evidence>
<dbReference type="EMBL" id="JAPZBT010000002">
    <property type="protein sequence ID" value="KAJ5372518.1"/>
    <property type="molecule type" value="Genomic_DNA"/>
</dbReference>
<dbReference type="PANTHER" id="PTHR43399:SF4">
    <property type="entry name" value="CELL WALL-ASSOCIATED PROTEASE"/>
    <property type="match status" value="1"/>
</dbReference>
<dbReference type="PRINTS" id="PR00723">
    <property type="entry name" value="SUBTILISIN"/>
</dbReference>
<proteinExistence type="inferred from homology"/>
<evidence type="ECO:0000313" key="10">
    <source>
        <dbReference type="EMBL" id="KAJ5372518.1"/>
    </source>
</evidence>
<dbReference type="CDD" id="cd07491">
    <property type="entry name" value="Peptidases_S8_7"/>
    <property type="match status" value="1"/>
</dbReference>
<dbReference type="Gene3D" id="3.40.50.200">
    <property type="entry name" value="Peptidase S8/S53 domain"/>
    <property type="match status" value="1"/>
</dbReference>
<dbReference type="InterPro" id="IPR051048">
    <property type="entry name" value="Peptidase_S8/S53_subtilisin"/>
</dbReference>
<feature type="region of interest" description="Disordered" evidence="8">
    <location>
        <begin position="497"/>
        <end position="521"/>
    </location>
</feature>
<dbReference type="SUPFAM" id="SSF52743">
    <property type="entry name" value="Subtilisin-like"/>
    <property type="match status" value="1"/>
</dbReference>
<evidence type="ECO:0000256" key="5">
    <source>
        <dbReference type="ARBA" id="ARBA00022825"/>
    </source>
</evidence>
<dbReference type="InterPro" id="IPR036852">
    <property type="entry name" value="Peptidase_S8/S53_dom_sf"/>
</dbReference>
<keyword evidence="6" id="KW-0865">Zymogen</keyword>
<protein>
    <recommendedName>
        <fullName evidence="9">Peptidase S8/S53 domain-containing protein</fullName>
    </recommendedName>
</protein>
<evidence type="ECO:0000256" key="8">
    <source>
        <dbReference type="SAM" id="MobiDB-lite"/>
    </source>
</evidence>
<keyword evidence="4" id="KW-0378">Hydrolase</keyword>
<dbReference type="GO" id="GO:0004252">
    <property type="term" value="F:serine-type endopeptidase activity"/>
    <property type="evidence" value="ECO:0007669"/>
    <property type="project" value="InterPro"/>
</dbReference>
<dbReference type="OrthoDB" id="4368301at2759"/>
<dbReference type="InterPro" id="IPR000209">
    <property type="entry name" value="Peptidase_S8/S53_dom"/>
</dbReference>
<reference evidence="10" key="2">
    <citation type="journal article" date="2023" name="IMA Fungus">
        <title>Comparative genomic study of the Penicillium genus elucidates a diverse pangenome and 15 lateral gene transfer events.</title>
        <authorList>
            <person name="Petersen C."/>
            <person name="Sorensen T."/>
            <person name="Nielsen M.R."/>
            <person name="Sondergaard T.E."/>
            <person name="Sorensen J.L."/>
            <person name="Fitzpatrick D.A."/>
            <person name="Frisvad J.C."/>
            <person name="Nielsen K.L."/>
        </authorList>
    </citation>
    <scope>NUCLEOTIDE SEQUENCE</scope>
    <source>
        <strain evidence="10">IBT 3081</strain>
    </source>
</reference>
<dbReference type="PROSITE" id="PS00136">
    <property type="entry name" value="SUBTILASE_ASP"/>
    <property type="match status" value="1"/>
</dbReference>
<evidence type="ECO:0000256" key="2">
    <source>
        <dbReference type="ARBA" id="ARBA00022670"/>
    </source>
</evidence>
<dbReference type="InterPro" id="IPR023827">
    <property type="entry name" value="Peptidase_S8_Asp-AS"/>
</dbReference>
<dbReference type="GO" id="GO:0006508">
    <property type="term" value="P:proteolysis"/>
    <property type="evidence" value="ECO:0007669"/>
    <property type="project" value="UniProtKB-KW"/>
</dbReference>
<evidence type="ECO:0000313" key="11">
    <source>
        <dbReference type="Proteomes" id="UP001147752"/>
    </source>
</evidence>
<evidence type="ECO:0000256" key="4">
    <source>
        <dbReference type="ARBA" id="ARBA00022801"/>
    </source>
</evidence>
<evidence type="ECO:0000259" key="9">
    <source>
        <dbReference type="Pfam" id="PF00082"/>
    </source>
</evidence>
<keyword evidence="11" id="KW-1185">Reference proteome</keyword>
<feature type="region of interest" description="Disordered" evidence="8">
    <location>
        <begin position="157"/>
        <end position="202"/>
    </location>
</feature>
<dbReference type="Proteomes" id="UP001147752">
    <property type="component" value="Unassembled WGS sequence"/>
</dbReference>
<dbReference type="InterPro" id="IPR015500">
    <property type="entry name" value="Peptidase_S8_subtilisin-rel"/>
</dbReference>
<dbReference type="GeneID" id="81461437"/>
<evidence type="ECO:0000256" key="7">
    <source>
        <dbReference type="PROSITE-ProRule" id="PRU01240"/>
    </source>
</evidence>
<accession>A0A9W9V890</accession>
<keyword evidence="2" id="KW-0645">Protease</keyword>
<keyword evidence="3" id="KW-0732">Signal</keyword>
<dbReference type="AlphaFoldDB" id="A0A9W9V890"/>
<comment type="caution">
    <text evidence="10">The sequence shown here is derived from an EMBL/GenBank/DDBJ whole genome shotgun (WGS) entry which is preliminary data.</text>
</comment>
<evidence type="ECO:0000256" key="3">
    <source>
        <dbReference type="ARBA" id="ARBA00022729"/>
    </source>
</evidence>
<comment type="similarity">
    <text evidence="1 7">Belongs to the peptidase S8 family.</text>
</comment>
<feature type="compositionally biased region" description="Basic and acidic residues" evidence="8">
    <location>
        <begin position="176"/>
        <end position="190"/>
    </location>
</feature>
<keyword evidence="5" id="KW-0720">Serine protease</keyword>
<dbReference type="Pfam" id="PF00082">
    <property type="entry name" value="Peptidase_S8"/>
    <property type="match status" value="1"/>
</dbReference>
<dbReference type="PROSITE" id="PS51892">
    <property type="entry name" value="SUBTILASE"/>
    <property type="match status" value="1"/>
</dbReference>
<sequence>MTEKTEVTEVQDTLLHFLAESPKKDKWFSFLVGNIINVRPNLVGHLNRRKQSSLYVAIKQQNKQYLEGLRVVAKNFVKRPDLQQAIRESLQSECVRGGADTFLHEAMSSQSVPLSDKKLLISITPLDGFCSIDSNGLTPIHHAVAYENCFIDQDQEEPSKGWRQCQRENASSRSYPSDERPPERDTETNRATKGLPKRPSKEVTLEVAIPERPSVQYQANITERRTTTAIPGGLLKRSSTLHPDEMENVVDGAENPKEDTEWDEIAERDQVADRVRDHLKLWYLRRKTPKEVVRHLKGRGTKHNTFWFDYGPSPAKGYTLTSKEFRKNFIDIALEPILKYVAFPEMSINLNMSEDEALRDKRNVIGRNDMVFFFNWLRERKVKQVLNVCVEDLNNPHPDEAIEEALEGFKVEGLDWKKMDLCPDCIVRVGGSIQTLHLQWSGNNVALRAWSAPEGLAKLPALKNLIIHRRKKTDSPEREQYNENAFECHFQTSWNSRNLEGNGKDPTKKTMPKIKWQPNYIPNTTGATGEDLAGSTGQGIHDTDAWIKSLEMFRSRFPRPRDLPSSLSGKGLEGPIVVGLIDDGVNTGHPDLTTYKFTGTSFHEYDDDQKIRPFWDSTAGHGTVMARMIHRIAPNVRLHVCRLQTHFSENETDVKIDPQSAVDAIHDCINSGVHVISISWTIPPPESQSLRKEFSDAITEAIQRDILVFCSVSDQGKRADDTYPLNCGSSGIFRIGAAKASGEIWGNVGEPDKLDFAFPGYEVMTKDPAISGAIEKFTAHTGSSVATAIASGFAALIMEWIRVGCVYELENSEDPRLDISDWEKIHQRDGMAAAFRSIRAKTRSDGKFIAVEKVFMDYAKELEGQDRDGKARHLSKLAQQLL</sequence>
<feature type="domain" description="Peptidase S8/S53" evidence="9">
    <location>
        <begin position="576"/>
        <end position="799"/>
    </location>
</feature>
<comment type="caution">
    <text evidence="7">Lacks conserved residue(s) required for the propagation of feature annotation.</text>
</comment>
<evidence type="ECO:0000256" key="1">
    <source>
        <dbReference type="ARBA" id="ARBA00011073"/>
    </source>
</evidence>
<gene>
    <name evidence="10" type="ORF">N7517_004524</name>
</gene>
<organism evidence="10 11">
    <name type="scientific">Penicillium concentricum</name>
    <dbReference type="NCBI Taxonomy" id="293559"/>
    <lineage>
        <taxon>Eukaryota</taxon>
        <taxon>Fungi</taxon>
        <taxon>Dikarya</taxon>
        <taxon>Ascomycota</taxon>
        <taxon>Pezizomycotina</taxon>
        <taxon>Eurotiomycetes</taxon>
        <taxon>Eurotiomycetidae</taxon>
        <taxon>Eurotiales</taxon>
        <taxon>Aspergillaceae</taxon>
        <taxon>Penicillium</taxon>
    </lineage>
</organism>
<dbReference type="PANTHER" id="PTHR43399">
    <property type="entry name" value="SUBTILISIN-RELATED"/>
    <property type="match status" value="1"/>
</dbReference>
<dbReference type="RefSeq" id="XP_056578504.1">
    <property type="nucleotide sequence ID" value="XM_056722254.1"/>
</dbReference>
<name>A0A9W9V890_9EURO</name>